<reference evidence="8 11" key="2">
    <citation type="submission" date="2020-04" db="EMBL/GenBank/DDBJ databases">
        <authorList>
            <person name="Hitch T.C.A."/>
            <person name="Wylensek D."/>
            <person name="Clavel T."/>
        </authorList>
    </citation>
    <scope>NUCLEOTIDE SEQUENCE [LARGE SCALE GENOMIC DNA]</scope>
    <source>
        <strain evidence="8 11">COR2-253-APC-1A</strain>
    </source>
</reference>
<dbReference type="InterPro" id="IPR027417">
    <property type="entry name" value="P-loop_NTPase"/>
</dbReference>
<comment type="caution">
    <text evidence="7">Lacks conserved residue(s) required for the propagation of feature annotation.</text>
</comment>
<accession>A0A2U1AP06</accession>
<feature type="binding site" evidence="7">
    <location>
        <begin position="16"/>
        <end position="21"/>
    </location>
    <ligand>
        <name>ATP</name>
        <dbReference type="ChEBI" id="CHEBI:30616"/>
    </ligand>
</feature>
<dbReference type="AlphaFoldDB" id="A0A2U1AP06"/>
<keyword evidence="7" id="KW-0460">Magnesium</keyword>
<organism evidence="9 10">
    <name type="scientific">Victivallis vadensis</name>
    <dbReference type="NCBI Taxonomy" id="172901"/>
    <lineage>
        <taxon>Bacteria</taxon>
        <taxon>Pseudomonadati</taxon>
        <taxon>Lentisphaerota</taxon>
        <taxon>Lentisphaeria</taxon>
        <taxon>Victivallales</taxon>
        <taxon>Victivallaceae</taxon>
        <taxon>Victivallis</taxon>
    </lineage>
</organism>
<dbReference type="Proteomes" id="UP000245959">
    <property type="component" value="Unassembled WGS sequence"/>
</dbReference>
<feature type="binding site" evidence="7">
    <location>
        <position position="38"/>
    </location>
    <ligand>
        <name>substrate</name>
    </ligand>
</feature>
<dbReference type="GO" id="GO:0009423">
    <property type="term" value="P:chorismate biosynthetic process"/>
    <property type="evidence" value="ECO:0007669"/>
    <property type="project" value="UniProtKB-UniRule"/>
</dbReference>
<feature type="binding site" evidence="7">
    <location>
        <position position="128"/>
    </location>
    <ligand>
        <name>ATP</name>
        <dbReference type="ChEBI" id="CHEBI:30616"/>
    </ligand>
</feature>
<dbReference type="HAMAP" id="MF_00109">
    <property type="entry name" value="Shikimate_kinase"/>
    <property type="match status" value="1"/>
</dbReference>
<keyword evidence="6 7" id="KW-0057">Aromatic amino acid biosynthesis</keyword>
<evidence type="ECO:0000313" key="8">
    <source>
        <dbReference type="EMBL" id="NMD88333.1"/>
    </source>
</evidence>
<evidence type="ECO:0000256" key="6">
    <source>
        <dbReference type="ARBA" id="ARBA00023141"/>
    </source>
</evidence>
<keyword evidence="7" id="KW-0963">Cytoplasm</keyword>
<evidence type="ECO:0000256" key="3">
    <source>
        <dbReference type="ARBA" id="ARBA00022741"/>
    </source>
</evidence>
<evidence type="ECO:0000256" key="2">
    <source>
        <dbReference type="ARBA" id="ARBA00022679"/>
    </source>
</evidence>
<dbReference type="PANTHER" id="PTHR21087:SF16">
    <property type="entry name" value="SHIKIMATE KINASE 1, CHLOROPLASTIC"/>
    <property type="match status" value="1"/>
</dbReference>
<comment type="cofactor">
    <cofactor evidence="7">
        <name>Mg(2+)</name>
        <dbReference type="ChEBI" id="CHEBI:18420"/>
    </cofactor>
    <text evidence="7">Binds 1 Mg(2+) ion per subunit.</text>
</comment>
<protein>
    <recommendedName>
        <fullName evidence="7">Shikimate kinase</fullName>
        <shortName evidence="7">SK</shortName>
        <ecNumber evidence="7">2.7.1.71</ecNumber>
    </recommendedName>
</protein>
<feature type="binding site" evidence="7">
    <location>
        <position position="151"/>
    </location>
    <ligand>
        <name>substrate</name>
    </ligand>
</feature>
<dbReference type="InterPro" id="IPR000623">
    <property type="entry name" value="Shikimate_kinase/TSH1"/>
</dbReference>
<dbReference type="GO" id="GO:0004765">
    <property type="term" value="F:shikimate kinase activity"/>
    <property type="evidence" value="ECO:0007669"/>
    <property type="project" value="UniProtKB-UniRule"/>
</dbReference>
<dbReference type="GO" id="GO:0005524">
    <property type="term" value="F:ATP binding"/>
    <property type="evidence" value="ECO:0007669"/>
    <property type="project" value="UniProtKB-UniRule"/>
</dbReference>
<feature type="binding site" evidence="7">
    <location>
        <position position="92"/>
    </location>
    <ligand>
        <name>substrate</name>
    </ligand>
</feature>
<comment type="caution">
    <text evidence="9">The sequence shown here is derived from an EMBL/GenBank/DDBJ whole genome shotgun (WGS) entry which is preliminary data.</text>
</comment>
<dbReference type="GO" id="GO:0008652">
    <property type="term" value="P:amino acid biosynthetic process"/>
    <property type="evidence" value="ECO:0007669"/>
    <property type="project" value="UniProtKB-KW"/>
</dbReference>
<keyword evidence="10" id="KW-1185">Reference proteome</keyword>
<dbReference type="UniPathway" id="UPA00053">
    <property type="reaction ID" value="UER00088"/>
</dbReference>
<name>A0A2U1AP06_9BACT</name>
<dbReference type="InterPro" id="IPR031322">
    <property type="entry name" value="Shikimate/glucono_kinase"/>
</dbReference>
<dbReference type="RefSeq" id="WP_116885165.1">
    <property type="nucleotide sequence ID" value="NZ_CABMMC010000170.1"/>
</dbReference>
<gene>
    <name evidence="7" type="primary">aroK</name>
    <name evidence="9" type="ORF">C8D82_1288</name>
    <name evidence="8" type="ORF">HF882_17240</name>
</gene>
<dbReference type="EC" id="2.7.1.71" evidence="7"/>
<comment type="function">
    <text evidence="7">Catalyzes the specific phosphorylation of the 3-hydroxyl group of shikimic acid using ATP as a cosubstrate.</text>
</comment>
<dbReference type="SUPFAM" id="SSF52540">
    <property type="entry name" value="P-loop containing nucleoside triphosphate hydrolases"/>
    <property type="match status" value="1"/>
</dbReference>
<dbReference type="Gene3D" id="3.40.50.300">
    <property type="entry name" value="P-loop containing nucleotide triphosphate hydrolases"/>
    <property type="match status" value="1"/>
</dbReference>
<reference evidence="9 10" key="1">
    <citation type="submission" date="2018-04" db="EMBL/GenBank/DDBJ databases">
        <title>Genomic Encyclopedia of Type Strains, Phase IV (KMG-IV): sequencing the most valuable type-strain genomes for metagenomic binning, comparative biology and taxonomic classification.</title>
        <authorList>
            <person name="Goeker M."/>
        </authorList>
    </citation>
    <scope>NUCLEOTIDE SEQUENCE [LARGE SCALE GENOMIC DNA]</scope>
    <source>
        <strain evidence="9 10">DSM 14823</strain>
    </source>
</reference>
<dbReference type="GO" id="GO:0005829">
    <property type="term" value="C:cytosol"/>
    <property type="evidence" value="ECO:0007669"/>
    <property type="project" value="TreeGrafter"/>
</dbReference>
<keyword evidence="5 7" id="KW-0067">ATP-binding</keyword>
<evidence type="ECO:0000313" key="10">
    <source>
        <dbReference type="Proteomes" id="UP000245959"/>
    </source>
</evidence>
<comment type="subunit">
    <text evidence="7">Monomer.</text>
</comment>
<dbReference type="GO" id="GO:0009073">
    <property type="term" value="P:aromatic amino acid family biosynthetic process"/>
    <property type="evidence" value="ECO:0007669"/>
    <property type="project" value="UniProtKB-KW"/>
</dbReference>
<proteinExistence type="inferred from homology"/>
<keyword evidence="2 7" id="KW-0808">Transferase</keyword>
<dbReference type="PANTHER" id="PTHR21087">
    <property type="entry name" value="SHIKIMATE KINASE"/>
    <property type="match status" value="1"/>
</dbReference>
<evidence type="ECO:0000256" key="4">
    <source>
        <dbReference type="ARBA" id="ARBA00022777"/>
    </source>
</evidence>
<keyword evidence="1 7" id="KW-0028">Amino-acid biosynthesis</keyword>
<keyword evidence="3 7" id="KW-0547">Nucleotide-binding</keyword>
<sequence>MAERLTRPLLFFGIKHCGKSTLGRLTAEHFGVKFVDTDLELESRFQMLNGCPLPTRDIFRELGEEGFRRFEAETVEALAAQQAGPRVVALGGGVPANPFVEPEVLKKMGFGVYLAIRPEIAFERVRRRGLPPFLASFADPYAEFLRMNRQREAAYRSYADLTFPIEREEAASAVAEKLIQIILTELKP</sequence>
<keyword evidence="4 7" id="KW-0418">Kinase</keyword>
<evidence type="ECO:0000313" key="11">
    <source>
        <dbReference type="Proteomes" id="UP000576225"/>
    </source>
</evidence>
<comment type="catalytic activity">
    <reaction evidence="7">
        <text>shikimate + ATP = 3-phosphoshikimate + ADP + H(+)</text>
        <dbReference type="Rhea" id="RHEA:13121"/>
        <dbReference type="ChEBI" id="CHEBI:15378"/>
        <dbReference type="ChEBI" id="CHEBI:30616"/>
        <dbReference type="ChEBI" id="CHEBI:36208"/>
        <dbReference type="ChEBI" id="CHEBI:145989"/>
        <dbReference type="ChEBI" id="CHEBI:456216"/>
        <dbReference type="EC" id="2.7.1.71"/>
    </reaction>
</comment>
<dbReference type="GO" id="GO:0000287">
    <property type="term" value="F:magnesium ion binding"/>
    <property type="evidence" value="ECO:0007669"/>
    <property type="project" value="UniProtKB-UniRule"/>
</dbReference>
<dbReference type="OrthoDB" id="359948at2"/>
<dbReference type="EMBL" id="JABAEW010000043">
    <property type="protein sequence ID" value="NMD88333.1"/>
    <property type="molecule type" value="Genomic_DNA"/>
</dbReference>
<evidence type="ECO:0000256" key="1">
    <source>
        <dbReference type="ARBA" id="ARBA00022605"/>
    </source>
</evidence>
<evidence type="ECO:0000313" key="9">
    <source>
        <dbReference type="EMBL" id="PVY38108.1"/>
    </source>
</evidence>
<evidence type="ECO:0000256" key="7">
    <source>
        <dbReference type="HAMAP-Rule" id="MF_00109"/>
    </source>
</evidence>
<feature type="binding site" evidence="7">
    <location>
        <position position="68"/>
    </location>
    <ligand>
        <name>substrate</name>
    </ligand>
</feature>
<feature type="binding site" evidence="7">
    <location>
        <position position="20"/>
    </location>
    <ligand>
        <name>Mg(2+)</name>
        <dbReference type="ChEBI" id="CHEBI:18420"/>
    </ligand>
</feature>
<comment type="subcellular location">
    <subcellularLocation>
        <location evidence="7">Cytoplasm</location>
    </subcellularLocation>
</comment>
<evidence type="ECO:0000256" key="5">
    <source>
        <dbReference type="ARBA" id="ARBA00022840"/>
    </source>
</evidence>
<comment type="pathway">
    <text evidence="7">Metabolic intermediate biosynthesis; chorismate biosynthesis; chorismate from D-erythrose 4-phosphate and phosphoenolpyruvate: step 5/7.</text>
</comment>
<dbReference type="PRINTS" id="PR01100">
    <property type="entry name" value="SHIKIMTKNASE"/>
</dbReference>
<dbReference type="Proteomes" id="UP000576225">
    <property type="component" value="Unassembled WGS sequence"/>
</dbReference>
<keyword evidence="7" id="KW-0479">Metal-binding</keyword>
<dbReference type="EMBL" id="QEKH01000028">
    <property type="protein sequence ID" value="PVY38108.1"/>
    <property type="molecule type" value="Genomic_DNA"/>
</dbReference>
<comment type="similarity">
    <text evidence="7">Belongs to the shikimate kinase family.</text>
</comment>
<dbReference type="Pfam" id="PF01202">
    <property type="entry name" value="SKI"/>
    <property type="match status" value="1"/>
</dbReference>
<dbReference type="GeneID" id="78296447"/>